<dbReference type="Pfam" id="PF12146">
    <property type="entry name" value="Hydrolase_4"/>
    <property type="match status" value="1"/>
</dbReference>
<dbReference type="Gene3D" id="3.40.50.1820">
    <property type="entry name" value="alpha/beta hydrolase"/>
    <property type="match status" value="1"/>
</dbReference>
<proteinExistence type="predicted"/>
<dbReference type="InterPro" id="IPR000073">
    <property type="entry name" value="AB_hydrolase_1"/>
</dbReference>
<dbReference type="EMBL" id="JACMSC010000013">
    <property type="protein sequence ID" value="KAG6493541.1"/>
    <property type="molecule type" value="Genomic_DNA"/>
</dbReference>
<dbReference type="PRINTS" id="PR00111">
    <property type="entry name" value="ABHYDROLASE"/>
</dbReference>
<reference evidence="2 3" key="1">
    <citation type="submission" date="2020-08" db="EMBL/GenBank/DDBJ databases">
        <title>Plant Genome Project.</title>
        <authorList>
            <person name="Zhang R.-G."/>
        </authorList>
    </citation>
    <scope>NUCLEOTIDE SEQUENCE [LARGE SCALE GENOMIC DNA]</scope>
    <source>
        <tissue evidence="2">Rhizome</tissue>
    </source>
</reference>
<sequence length="194" mass="21695">MVSEANLDDAPDRRRIRDAFKEVELGIDHCLIKAQSDGLKTEEVCGVARKLASSDFGVFAMDYPGFGLSEGLHGYIPSFDTLVNDSLLVVWVAEKPEYHGLPNFFLGDEMGGAVALKAHFKQASFLERCNFSSTNVQDNVVPQWPVKQFLIGMAKLLPERKLVPHKDIGEMAFRDPKKLQQVRLKLSESSKRIS</sequence>
<keyword evidence="3" id="KW-1185">Reference proteome</keyword>
<dbReference type="InterPro" id="IPR022742">
    <property type="entry name" value="Hydrolase_4"/>
</dbReference>
<dbReference type="Proteomes" id="UP000734854">
    <property type="component" value="Unassembled WGS sequence"/>
</dbReference>
<evidence type="ECO:0000313" key="2">
    <source>
        <dbReference type="EMBL" id="KAG6493541.1"/>
    </source>
</evidence>
<dbReference type="SUPFAM" id="SSF53474">
    <property type="entry name" value="alpha/beta-Hydrolases"/>
    <property type="match status" value="1"/>
</dbReference>
<dbReference type="InterPro" id="IPR051044">
    <property type="entry name" value="MAG_DAG_Lipase"/>
</dbReference>
<feature type="domain" description="Serine aminopeptidase S33" evidence="1">
    <location>
        <begin position="46"/>
        <end position="182"/>
    </location>
</feature>
<comment type="caution">
    <text evidence="2">The sequence shown here is derived from an EMBL/GenBank/DDBJ whole genome shotgun (WGS) entry which is preliminary data.</text>
</comment>
<dbReference type="AlphaFoldDB" id="A0A8J5FQS0"/>
<evidence type="ECO:0000313" key="3">
    <source>
        <dbReference type="Proteomes" id="UP000734854"/>
    </source>
</evidence>
<gene>
    <name evidence="2" type="ORF">ZIOFF_048533</name>
</gene>
<dbReference type="PANTHER" id="PTHR11614">
    <property type="entry name" value="PHOSPHOLIPASE-RELATED"/>
    <property type="match status" value="1"/>
</dbReference>
<organism evidence="2 3">
    <name type="scientific">Zingiber officinale</name>
    <name type="common">Ginger</name>
    <name type="synonym">Amomum zingiber</name>
    <dbReference type="NCBI Taxonomy" id="94328"/>
    <lineage>
        <taxon>Eukaryota</taxon>
        <taxon>Viridiplantae</taxon>
        <taxon>Streptophyta</taxon>
        <taxon>Embryophyta</taxon>
        <taxon>Tracheophyta</taxon>
        <taxon>Spermatophyta</taxon>
        <taxon>Magnoliopsida</taxon>
        <taxon>Liliopsida</taxon>
        <taxon>Zingiberales</taxon>
        <taxon>Zingiberaceae</taxon>
        <taxon>Zingiber</taxon>
    </lineage>
</organism>
<accession>A0A8J5FQS0</accession>
<name>A0A8J5FQS0_ZINOF</name>
<evidence type="ECO:0000259" key="1">
    <source>
        <dbReference type="Pfam" id="PF12146"/>
    </source>
</evidence>
<protein>
    <recommendedName>
        <fullName evidence="1">Serine aminopeptidase S33 domain-containing protein</fullName>
    </recommendedName>
</protein>
<dbReference type="InterPro" id="IPR029058">
    <property type="entry name" value="AB_hydrolase_fold"/>
</dbReference>